<evidence type="ECO:0000313" key="2">
    <source>
        <dbReference type="Proteomes" id="UP000475325"/>
    </source>
</evidence>
<comment type="caution">
    <text evidence="1">The sequence shown here is derived from an EMBL/GenBank/DDBJ whole genome shotgun (WGS) entry which is preliminary data.</text>
</comment>
<organism evidence="1 2">
    <name type="scientific">Orbilia oligospora</name>
    <name type="common">Nematode-trapping fungus</name>
    <name type="synonym">Arthrobotrys oligospora</name>
    <dbReference type="NCBI Taxonomy" id="2813651"/>
    <lineage>
        <taxon>Eukaryota</taxon>
        <taxon>Fungi</taxon>
        <taxon>Dikarya</taxon>
        <taxon>Ascomycota</taxon>
        <taxon>Pezizomycotina</taxon>
        <taxon>Orbiliomycetes</taxon>
        <taxon>Orbiliales</taxon>
        <taxon>Orbiliaceae</taxon>
        <taxon>Orbilia</taxon>
    </lineage>
</organism>
<evidence type="ECO:0000313" key="1">
    <source>
        <dbReference type="EMBL" id="KAF3092836.1"/>
    </source>
</evidence>
<sequence>MVFGIWHSGTLFVNPWRSDRCCRQVGERLPALKDVLFSHQPCESGNRYPKSLAQLLQLHYLPTTRWHDRVCFSLVITRCIQITETGLEAFPVPLAAASRLSPPIWWRSNPSDLESHDDFIISTLICNPSHARLTATNGEGK</sequence>
<dbReference type="EMBL" id="WIQW01000050">
    <property type="protein sequence ID" value="KAF3092836.1"/>
    <property type="molecule type" value="Genomic_DNA"/>
</dbReference>
<dbReference type="AlphaFoldDB" id="A0A7C8NDG9"/>
<gene>
    <name evidence="1" type="ORF">TWF102_012024</name>
</gene>
<protein>
    <submittedName>
        <fullName evidence="1">Uncharacterized protein</fullName>
    </submittedName>
</protein>
<accession>A0A7C8NDG9</accession>
<dbReference type="Proteomes" id="UP000475325">
    <property type="component" value="Unassembled WGS sequence"/>
</dbReference>
<name>A0A7C8NDG9_ORBOL</name>
<proteinExistence type="predicted"/>
<reference evidence="1 2" key="1">
    <citation type="submission" date="2019-06" db="EMBL/GenBank/DDBJ databases">
        <authorList>
            <person name="Palmer J.M."/>
        </authorList>
    </citation>
    <scope>NUCLEOTIDE SEQUENCE [LARGE SCALE GENOMIC DNA]</scope>
    <source>
        <strain evidence="1 2">TWF102</strain>
    </source>
</reference>